<dbReference type="Proteomes" id="UP000265520">
    <property type="component" value="Unassembled WGS sequence"/>
</dbReference>
<sequence>MQFRTQSLELTVMKMHARCDEIVDKDSLYWASVINANALVNMSHSLIKLVKKSHI</sequence>
<feature type="non-terminal residue" evidence="1">
    <location>
        <position position="55"/>
    </location>
</feature>
<protein>
    <submittedName>
        <fullName evidence="1">Uncharacterized protein</fullName>
    </submittedName>
</protein>
<accession>A0A392QWQ4</accession>
<organism evidence="1 2">
    <name type="scientific">Trifolium medium</name>
    <dbReference type="NCBI Taxonomy" id="97028"/>
    <lineage>
        <taxon>Eukaryota</taxon>
        <taxon>Viridiplantae</taxon>
        <taxon>Streptophyta</taxon>
        <taxon>Embryophyta</taxon>
        <taxon>Tracheophyta</taxon>
        <taxon>Spermatophyta</taxon>
        <taxon>Magnoliopsida</taxon>
        <taxon>eudicotyledons</taxon>
        <taxon>Gunneridae</taxon>
        <taxon>Pentapetalae</taxon>
        <taxon>rosids</taxon>
        <taxon>fabids</taxon>
        <taxon>Fabales</taxon>
        <taxon>Fabaceae</taxon>
        <taxon>Papilionoideae</taxon>
        <taxon>50 kb inversion clade</taxon>
        <taxon>NPAAA clade</taxon>
        <taxon>Hologalegina</taxon>
        <taxon>IRL clade</taxon>
        <taxon>Trifolieae</taxon>
        <taxon>Trifolium</taxon>
    </lineage>
</organism>
<dbReference type="EMBL" id="LXQA010167601">
    <property type="protein sequence ID" value="MCI28728.1"/>
    <property type="molecule type" value="Genomic_DNA"/>
</dbReference>
<dbReference type="AlphaFoldDB" id="A0A392QWQ4"/>
<reference evidence="1 2" key="1">
    <citation type="journal article" date="2018" name="Front. Plant Sci.">
        <title>Red Clover (Trifolium pratense) and Zigzag Clover (T. medium) - A Picture of Genomic Similarities and Differences.</title>
        <authorList>
            <person name="Dluhosova J."/>
            <person name="Istvanek J."/>
            <person name="Nedelnik J."/>
            <person name="Repkova J."/>
        </authorList>
    </citation>
    <scope>NUCLEOTIDE SEQUENCE [LARGE SCALE GENOMIC DNA]</scope>
    <source>
        <strain evidence="2">cv. 10/8</strain>
        <tissue evidence="1">Leaf</tissue>
    </source>
</reference>
<comment type="caution">
    <text evidence="1">The sequence shown here is derived from an EMBL/GenBank/DDBJ whole genome shotgun (WGS) entry which is preliminary data.</text>
</comment>
<name>A0A392QWQ4_9FABA</name>
<proteinExistence type="predicted"/>
<evidence type="ECO:0000313" key="1">
    <source>
        <dbReference type="EMBL" id="MCI28728.1"/>
    </source>
</evidence>
<evidence type="ECO:0000313" key="2">
    <source>
        <dbReference type="Proteomes" id="UP000265520"/>
    </source>
</evidence>
<keyword evidence="2" id="KW-1185">Reference proteome</keyword>